<evidence type="ECO:0000256" key="4">
    <source>
        <dbReference type="SAM" id="Phobius"/>
    </source>
</evidence>
<name>A0A087GVF4_ARAAL</name>
<protein>
    <submittedName>
        <fullName evidence="5">Uncharacterized protein</fullName>
    </submittedName>
</protein>
<comment type="subcellular location">
    <subcellularLocation>
        <location evidence="1">Membrane</location>
    </subcellularLocation>
</comment>
<proteinExistence type="predicted"/>
<keyword evidence="2 4" id="KW-0812">Transmembrane</keyword>
<evidence type="ECO:0000256" key="3">
    <source>
        <dbReference type="ARBA" id="ARBA00023136"/>
    </source>
</evidence>
<evidence type="ECO:0000256" key="1">
    <source>
        <dbReference type="ARBA" id="ARBA00004370"/>
    </source>
</evidence>
<keyword evidence="6" id="KW-1185">Reference proteome</keyword>
<dbReference type="GO" id="GO:0016020">
    <property type="term" value="C:membrane"/>
    <property type="evidence" value="ECO:0007669"/>
    <property type="project" value="UniProtKB-SubCell"/>
</dbReference>
<organism evidence="5 6">
    <name type="scientific">Arabis alpina</name>
    <name type="common">Alpine rock-cress</name>
    <dbReference type="NCBI Taxonomy" id="50452"/>
    <lineage>
        <taxon>Eukaryota</taxon>
        <taxon>Viridiplantae</taxon>
        <taxon>Streptophyta</taxon>
        <taxon>Embryophyta</taxon>
        <taxon>Tracheophyta</taxon>
        <taxon>Spermatophyta</taxon>
        <taxon>Magnoliopsida</taxon>
        <taxon>eudicotyledons</taxon>
        <taxon>Gunneridae</taxon>
        <taxon>Pentapetalae</taxon>
        <taxon>rosids</taxon>
        <taxon>malvids</taxon>
        <taxon>Brassicales</taxon>
        <taxon>Brassicaceae</taxon>
        <taxon>Arabideae</taxon>
        <taxon>Arabis</taxon>
    </lineage>
</organism>
<dbReference type="SUPFAM" id="SSF103506">
    <property type="entry name" value="Mitochondrial carrier"/>
    <property type="match status" value="1"/>
</dbReference>
<sequence>MADCVPSFRPEPIFLEVSEWSHLPCDLSYRFLEFTSLGMLLIYYVPLASAIIYKTRLLGTLKCIVKMEGVRGLYRGILP</sequence>
<dbReference type="EMBL" id="CM002873">
    <property type="protein sequence ID" value="KFK33856.1"/>
    <property type="molecule type" value="Genomic_DNA"/>
</dbReference>
<evidence type="ECO:0000313" key="6">
    <source>
        <dbReference type="Proteomes" id="UP000029120"/>
    </source>
</evidence>
<reference evidence="6" key="1">
    <citation type="journal article" date="2015" name="Nat. Plants">
        <title>Genome expansion of Arabis alpina linked with retrotransposition and reduced symmetric DNA methylation.</title>
        <authorList>
            <person name="Willing E.M."/>
            <person name="Rawat V."/>
            <person name="Mandakova T."/>
            <person name="Maumus F."/>
            <person name="James G.V."/>
            <person name="Nordstroem K.J."/>
            <person name="Becker C."/>
            <person name="Warthmann N."/>
            <person name="Chica C."/>
            <person name="Szarzynska B."/>
            <person name="Zytnicki M."/>
            <person name="Albani M.C."/>
            <person name="Kiefer C."/>
            <person name="Bergonzi S."/>
            <person name="Castaings L."/>
            <person name="Mateos J.L."/>
            <person name="Berns M.C."/>
            <person name="Bujdoso N."/>
            <person name="Piofczyk T."/>
            <person name="de Lorenzo L."/>
            <person name="Barrero-Sicilia C."/>
            <person name="Mateos I."/>
            <person name="Piednoel M."/>
            <person name="Hagmann J."/>
            <person name="Chen-Min-Tao R."/>
            <person name="Iglesias-Fernandez R."/>
            <person name="Schuster S.C."/>
            <person name="Alonso-Blanco C."/>
            <person name="Roudier F."/>
            <person name="Carbonero P."/>
            <person name="Paz-Ares J."/>
            <person name="Davis S.J."/>
            <person name="Pecinka A."/>
            <person name="Quesneville H."/>
            <person name="Colot V."/>
            <person name="Lysak M.A."/>
            <person name="Weigel D."/>
            <person name="Coupland G."/>
            <person name="Schneeberger K."/>
        </authorList>
    </citation>
    <scope>NUCLEOTIDE SEQUENCE [LARGE SCALE GENOMIC DNA]</scope>
    <source>
        <strain evidence="6">cv. Pajares</strain>
    </source>
</reference>
<dbReference type="AlphaFoldDB" id="A0A087GVF4"/>
<gene>
    <name evidence="5" type="ordered locus">AALP_Aa5g069000</name>
</gene>
<evidence type="ECO:0000313" key="5">
    <source>
        <dbReference type="EMBL" id="KFK33856.1"/>
    </source>
</evidence>
<dbReference type="InterPro" id="IPR023395">
    <property type="entry name" value="MCP_dom_sf"/>
</dbReference>
<dbReference type="Gramene" id="KFK33856">
    <property type="protein sequence ID" value="KFK33856"/>
    <property type="gene ID" value="AALP_AA5G069000"/>
</dbReference>
<evidence type="ECO:0000256" key="2">
    <source>
        <dbReference type="ARBA" id="ARBA00022692"/>
    </source>
</evidence>
<feature type="transmembrane region" description="Helical" evidence="4">
    <location>
        <begin position="34"/>
        <end position="53"/>
    </location>
</feature>
<accession>A0A087GVF4</accession>
<dbReference type="Proteomes" id="UP000029120">
    <property type="component" value="Chromosome 5"/>
</dbReference>
<keyword evidence="3 4" id="KW-0472">Membrane</keyword>
<keyword evidence="4" id="KW-1133">Transmembrane helix</keyword>